<evidence type="ECO:0000313" key="2">
    <source>
        <dbReference type="EMBL" id="GCD20177.1"/>
    </source>
</evidence>
<evidence type="ECO:0000256" key="1">
    <source>
        <dbReference type="SAM" id="MobiDB-lite"/>
    </source>
</evidence>
<dbReference type="EMBL" id="BHYL01000125">
    <property type="protein sequence ID" value="GCD20177.1"/>
    <property type="molecule type" value="Genomic_DNA"/>
</dbReference>
<comment type="caution">
    <text evidence="2">The sequence shown here is derived from an EMBL/GenBank/DDBJ whole genome shotgun (WGS) entry which is preliminary data.</text>
</comment>
<reference evidence="2 3" key="1">
    <citation type="submission" date="2018-11" db="EMBL/GenBank/DDBJ databases">
        <title>Draft genome sequence of Cellulomonas takizawaensis strain TKZ-21.</title>
        <authorList>
            <person name="Yamamura H."/>
            <person name="Hayashi T."/>
            <person name="Hamada M."/>
            <person name="Serisawa Y."/>
            <person name="Matsuyama K."/>
            <person name="Nakagawa Y."/>
            <person name="Otoguro M."/>
            <person name="Yanagida F."/>
            <person name="Hayakawa M."/>
        </authorList>
    </citation>
    <scope>NUCLEOTIDE SEQUENCE [LARGE SCALE GENOMIC DNA]</scope>
    <source>
        <strain evidence="2 3">TKZ-21</strain>
    </source>
</reference>
<evidence type="ECO:0000313" key="3">
    <source>
        <dbReference type="Proteomes" id="UP000288246"/>
    </source>
</evidence>
<feature type="region of interest" description="Disordered" evidence="1">
    <location>
        <begin position="29"/>
        <end position="55"/>
    </location>
</feature>
<gene>
    <name evidence="2" type="ORF">CTKZ_17390</name>
</gene>
<sequence>MRLADVARAYLELQRLVSNAIGPSVVSKAAPNEATTGTHNDMPYLRLGPCDASQR</sequence>
<protein>
    <submittedName>
        <fullName evidence="2">Uncharacterized protein</fullName>
    </submittedName>
</protein>
<dbReference type="Proteomes" id="UP000288246">
    <property type="component" value="Unassembled WGS sequence"/>
</dbReference>
<dbReference type="AlphaFoldDB" id="A0A401UZQ8"/>
<organism evidence="2 3">
    <name type="scientific">Cellulomonas algicola</name>
    <dbReference type="NCBI Taxonomy" id="2071633"/>
    <lineage>
        <taxon>Bacteria</taxon>
        <taxon>Bacillati</taxon>
        <taxon>Actinomycetota</taxon>
        <taxon>Actinomycetes</taxon>
        <taxon>Micrococcales</taxon>
        <taxon>Cellulomonadaceae</taxon>
        <taxon>Cellulomonas</taxon>
    </lineage>
</organism>
<proteinExistence type="predicted"/>
<accession>A0A401UZQ8</accession>
<name>A0A401UZQ8_9CELL</name>
<keyword evidence="3" id="KW-1185">Reference proteome</keyword>